<dbReference type="VEuPathDB" id="GiardiaDB:QR46_1906"/>
<dbReference type="EMBL" id="AHGT01000002">
    <property type="protein sequence ID" value="ESU39604.1"/>
    <property type="molecule type" value="Genomic_DNA"/>
</dbReference>
<accession>V6TLS3</accession>
<organism evidence="1 2">
    <name type="scientific">Giardia intestinalis</name>
    <name type="common">Giardia lamblia</name>
    <dbReference type="NCBI Taxonomy" id="5741"/>
    <lineage>
        <taxon>Eukaryota</taxon>
        <taxon>Metamonada</taxon>
        <taxon>Diplomonadida</taxon>
        <taxon>Hexamitidae</taxon>
        <taxon>Giardiinae</taxon>
        <taxon>Giardia</taxon>
    </lineage>
</organism>
<proteinExistence type="predicted"/>
<sequence length="650" mass="73893">VTGRVQGGPPRRRKRDLVAACYGRYVTNFFDWKRRFLDRPHYYGIRPSIKKGAKSAARQLSSRAAKLILKSLCMPATQQIAGLALGERVSGNSALMGSLESLYKAKCAARSILQSNARTTKCAKSRKGQFPANDDEKGATSQEVVSVLDTLSSSISQIKKTTDLGRSSDVPRVQTLNQITASDLLMIPAQVQAPTAAEETNTNDRDFDSSVFFFDYSHCNGKSLQMQVAELRQHPELLRSFQEEVIANKRKQVLDERNRQNKLRMQHREKMMRSLSCSYAAKPIIENFPAYNKALISQGFYSPESQHMRTLKHAEALDAHIDNIYYKRDCLDADLLARKLLTIRKPSEKPILPQTFIRQRTELGQFVCFTARLALLFQVATRFCEIRMNNDYMTSAAIIIQYTYRVHRASLTYKQTKASTIRIQRASLAFLNRLRRQKRQKALVNVKQFLLGLYMKNVWPAAAIIHMNAGNTILRELRLYKARKLARLELLVLLLAKIDRLDTFSRLRNTGYQAHLRELALDANKKKKPGEGARKPPAQYSIEHFNPSPDEVEKDLLAPETLLIIARVYLTAAFQFHQSELEAVGCRNADANANKDNTISVLLLLPSYVCSSALLKTARENLPEFRVMLTDYLSTELDLLEFGPRFPDEH</sequence>
<comment type="caution">
    <text evidence="1">The sequence shown here is derived from an EMBL/GenBank/DDBJ whole genome shotgun (WGS) entry which is preliminary data.</text>
</comment>
<feature type="non-terminal residue" evidence="1">
    <location>
        <position position="1"/>
    </location>
</feature>
<evidence type="ECO:0000313" key="1">
    <source>
        <dbReference type="EMBL" id="ESU39604.1"/>
    </source>
</evidence>
<dbReference type="VEuPathDB" id="GiardiaDB:GL50803_002906"/>
<gene>
    <name evidence="1" type="ORF">DHA2_151180</name>
</gene>
<protein>
    <submittedName>
        <fullName evidence="1">Uncharacterized protein</fullName>
    </submittedName>
</protein>
<reference evidence="1 2" key="2">
    <citation type="journal article" date="2013" name="Genome Biol. Evol.">
        <title>Genome sequencing of Giardia lamblia genotypes A2 and B isolates (DH and GS) and comparative analysis with the genomes of genotypes A1 and E (WB and Pig).</title>
        <authorList>
            <person name="Adam R.D."/>
            <person name="Dahlstrom E.W."/>
            <person name="Martens C.A."/>
            <person name="Bruno D.P."/>
            <person name="Barbian K.D."/>
            <person name="Ricklefs S.M."/>
            <person name="Hernandez M.M."/>
            <person name="Narla N.P."/>
            <person name="Patel R.B."/>
            <person name="Porcella S.F."/>
            <person name="Nash T.E."/>
        </authorList>
    </citation>
    <scope>NUCLEOTIDE SEQUENCE [LARGE SCALE GENOMIC DNA]</scope>
    <source>
        <strain evidence="1 2">DH</strain>
    </source>
</reference>
<dbReference type="Proteomes" id="UP000018320">
    <property type="component" value="Unassembled WGS sequence"/>
</dbReference>
<evidence type="ECO:0000313" key="2">
    <source>
        <dbReference type="Proteomes" id="UP000018320"/>
    </source>
</evidence>
<dbReference type="VEuPathDB" id="GiardiaDB:GL50581_2923"/>
<reference evidence="2" key="1">
    <citation type="submission" date="2012-02" db="EMBL/GenBank/DDBJ databases">
        <title>Genome sequencing of Giardia lamblia Genotypes A2 and B isolates (DH and GS) and comparative analysis with the genomes of Genotypes A1 and E (WB and Pig).</title>
        <authorList>
            <person name="Adam R."/>
            <person name="Dahlstrom E."/>
            <person name="Martens C."/>
            <person name="Bruno D."/>
            <person name="Barbian K."/>
            <person name="Porcella S.F."/>
            <person name="Nash T."/>
        </authorList>
    </citation>
    <scope>NUCLEOTIDE SEQUENCE</scope>
    <source>
        <strain evidence="2">DH</strain>
    </source>
</reference>
<dbReference type="VEuPathDB" id="GiardiaDB:DHA2_151180"/>
<dbReference type="AlphaFoldDB" id="V6TLS3"/>
<name>V6TLS3_GIAIN</name>